<dbReference type="STRING" id="1004.SAMN05661012_04274"/>
<sequence length="61" mass="6702">MKKIILCCLFSFAFLSGYPEQIEPLMDTAYVTGLSVGIITNNQIAGIKAYGYSSNEQGPFF</sequence>
<dbReference type="Proteomes" id="UP000183788">
    <property type="component" value="Unassembled WGS sequence"/>
</dbReference>
<gene>
    <name evidence="1" type="ORF">SAMN05661012_04274</name>
    <name evidence="2" type="ORF">SR876_11175</name>
</gene>
<dbReference type="OrthoDB" id="1357763at2"/>
<reference evidence="1 3" key="1">
    <citation type="submission" date="2016-11" db="EMBL/GenBank/DDBJ databases">
        <authorList>
            <person name="Jaros S."/>
            <person name="Januszkiewicz K."/>
            <person name="Wedrychowicz H."/>
        </authorList>
    </citation>
    <scope>NUCLEOTIDE SEQUENCE [LARGE SCALE GENOMIC DNA]</scope>
    <source>
        <strain evidence="1 3">DSM 784</strain>
    </source>
</reference>
<evidence type="ECO:0008006" key="5">
    <source>
        <dbReference type="Google" id="ProtNLM"/>
    </source>
</evidence>
<dbReference type="Proteomes" id="UP001326715">
    <property type="component" value="Chromosome"/>
</dbReference>
<evidence type="ECO:0000313" key="4">
    <source>
        <dbReference type="Proteomes" id="UP001326715"/>
    </source>
</evidence>
<proteinExistence type="predicted"/>
<dbReference type="EMBL" id="CP140154">
    <property type="protein sequence ID" value="WQG92067.1"/>
    <property type="molecule type" value="Genomic_DNA"/>
</dbReference>
<accession>A0A1K1RUE5</accession>
<dbReference type="RefSeq" id="WP_072363266.1">
    <property type="nucleotide sequence ID" value="NZ_CP139972.1"/>
</dbReference>
<reference evidence="2 4" key="2">
    <citation type="submission" date="2023-11" db="EMBL/GenBank/DDBJ databases">
        <title>MicrobeMod: A computational toolkit for identifying prokaryotic methylation and restriction-modification with nanopore sequencing.</title>
        <authorList>
            <person name="Crits-Christoph A."/>
            <person name="Kang S.C."/>
            <person name="Lee H."/>
            <person name="Ostrov N."/>
        </authorList>
    </citation>
    <scope>NUCLEOTIDE SEQUENCE [LARGE SCALE GENOMIC DNA]</scope>
    <source>
        <strain evidence="2 4">ATCC 23090</strain>
    </source>
</reference>
<keyword evidence="4" id="KW-1185">Reference proteome</keyword>
<organism evidence="1 3">
    <name type="scientific">Chitinophaga sancti</name>
    <dbReference type="NCBI Taxonomy" id="1004"/>
    <lineage>
        <taxon>Bacteria</taxon>
        <taxon>Pseudomonadati</taxon>
        <taxon>Bacteroidota</taxon>
        <taxon>Chitinophagia</taxon>
        <taxon>Chitinophagales</taxon>
        <taxon>Chitinophagaceae</taxon>
        <taxon>Chitinophaga</taxon>
    </lineage>
</organism>
<evidence type="ECO:0000313" key="1">
    <source>
        <dbReference type="EMBL" id="SFW75689.1"/>
    </source>
</evidence>
<protein>
    <recommendedName>
        <fullName evidence="5">Beta-lactamase</fullName>
    </recommendedName>
</protein>
<evidence type="ECO:0000313" key="2">
    <source>
        <dbReference type="EMBL" id="WQG92067.1"/>
    </source>
</evidence>
<name>A0A1K1RUE5_9BACT</name>
<dbReference type="EMBL" id="FPIZ01000014">
    <property type="protein sequence ID" value="SFW75689.1"/>
    <property type="molecule type" value="Genomic_DNA"/>
</dbReference>
<evidence type="ECO:0000313" key="3">
    <source>
        <dbReference type="Proteomes" id="UP000183788"/>
    </source>
</evidence>
<dbReference type="AlphaFoldDB" id="A0A1K1RUE5"/>